<name>A0ABM1AZS7_LIMPO</name>
<evidence type="ECO:0000313" key="3">
    <source>
        <dbReference type="RefSeq" id="XP_022238554.1"/>
    </source>
</evidence>
<evidence type="ECO:0000313" key="1">
    <source>
        <dbReference type="Proteomes" id="UP000694941"/>
    </source>
</evidence>
<evidence type="ECO:0000313" key="2">
    <source>
        <dbReference type="RefSeq" id="XP_013771877.2"/>
    </source>
</evidence>
<dbReference type="RefSeq" id="XP_022238554.1">
    <property type="nucleotide sequence ID" value="XM_022382846.1"/>
</dbReference>
<accession>A0ABM1AZS7</accession>
<dbReference type="RefSeq" id="XP_013771877.2">
    <property type="nucleotide sequence ID" value="XM_013916423.2"/>
</dbReference>
<proteinExistence type="predicted"/>
<reference evidence="2 3" key="1">
    <citation type="submission" date="2025-05" db="UniProtKB">
        <authorList>
            <consortium name="RefSeq"/>
        </authorList>
    </citation>
    <scope>IDENTIFICATION</scope>
    <source>
        <tissue evidence="2 3">Muscle</tissue>
    </source>
</reference>
<sequence>MIIFYDANIFSSQLATQLMTFMIDNFGVSTLFGRENYEYYARMTGHVLKLEKNWVYAFYFPLVNFVSPTTSEEESENTPVLIHSCESVVNVDNTPQIKQKNKYHQLRLSFEQNGTYIAGSPSFPACSNSLSLNELKAVNCHAESTKSVSFLLQVHEKHIARMRTRSEWFSTPSPSSSSTSFFIGSMKVGVHSTC</sequence>
<gene>
    <name evidence="2 3" type="primary">LOC106457040</name>
</gene>
<dbReference type="Proteomes" id="UP000694941">
    <property type="component" value="Unplaced"/>
</dbReference>
<keyword evidence="1" id="KW-1185">Reference proteome</keyword>
<protein>
    <submittedName>
        <fullName evidence="2 3">Uncharacterized protein LOC106457040</fullName>
    </submittedName>
</protein>
<organism evidence="1 2">
    <name type="scientific">Limulus polyphemus</name>
    <name type="common">Atlantic horseshoe crab</name>
    <dbReference type="NCBI Taxonomy" id="6850"/>
    <lineage>
        <taxon>Eukaryota</taxon>
        <taxon>Metazoa</taxon>
        <taxon>Ecdysozoa</taxon>
        <taxon>Arthropoda</taxon>
        <taxon>Chelicerata</taxon>
        <taxon>Merostomata</taxon>
        <taxon>Xiphosura</taxon>
        <taxon>Limulidae</taxon>
        <taxon>Limulus</taxon>
    </lineage>
</organism>
<dbReference type="GeneID" id="106457040"/>